<sequence>MVVIIHGASESTCTRRVALVCKELGVEYKLNLVSWGDIKGDEHLKLQPFGQLPVLEDDGFFLFESRAIARYLTLKYGNGSTLIPPASDLKALALFEAAASIEQADFDPFAAGIVWEKLHKSHVGGKTDEARAAEYTARLDGKLEGYERILSKTKYLAGDNITLADLFHVPYGYLIEEHIKSDLFKKRPNVARWFSEIVSRPSWQAVKNGA</sequence>
<dbReference type="InterPro" id="IPR004045">
    <property type="entry name" value="Glutathione_S-Trfase_N"/>
</dbReference>
<organism evidence="7 8">
    <name type="scientific">Exidia glandulosa HHB12029</name>
    <dbReference type="NCBI Taxonomy" id="1314781"/>
    <lineage>
        <taxon>Eukaryota</taxon>
        <taxon>Fungi</taxon>
        <taxon>Dikarya</taxon>
        <taxon>Basidiomycota</taxon>
        <taxon>Agaricomycotina</taxon>
        <taxon>Agaricomycetes</taxon>
        <taxon>Auriculariales</taxon>
        <taxon>Exidiaceae</taxon>
        <taxon>Exidia</taxon>
    </lineage>
</organism>
<dbReference type="PANTHER" id="PTHR43900">
    <property type="entry name" value="GLUTATHIONE S-TRANSFERASE RHO"/>
    <property type="match status" value="1"/>
</dbReference>
<evidence type="ECO:0000313" key="8">
    <source>
        <dbReference type="Proteomes" id="UP000077266"/>
    </source>
</evidence>
<dbReference type="OrthoDB" id="249703at2759"/>
<dbReference type="Pfam" id="PF13409">
    <property type="entry name" value="GST_N_2"/>
    <property type="match status" value="1"/>
</dbReference>
<evidence type="ECO:0000256" key="1">
    <source>
        <dbReference type="ARBA" id="ARBA00010128"/>
    </source>
</evidence>
<dbReference type="InterPro" id="IPR036282">
    <property type="entry name" value="Glutathione-S-Trfase_C_sf"/>
</dbReference>
<dbReference type="Gene3D" id="1.20.1050.10">
    <property type="match status" value="1"/>
</dbReference>
<dbReference type="PROSITE" id="PS50405">
    <property type="entry name" value="GST_CTER"/>
    <property type="match status" value="1"/>
</dbReference>
<evidence type="ECO:0000259" key="5">
    <source>
        <dbReference type="PROSITE" id="PS50404"/>
    </source>
</evidence>
<dbReference type="PROSITE" id="PS50404">
    <property type="entry name" value="GST_NTER"/>
    <property type="match status" value="1"/>
</dbReference>
<dbReference type="Proteomes" id="UP000077266">
    <property type="component" value="Unassembled WGS sequence"/>
</dbReference>
<keyword evidence="3 7" id="KW-0808">Transferase</keyword>
<dbReference type="EC" id="2.5.1.18" evidence="2"/>
<dbReference type="InterPro" id="IPR010987">
    <property type="entry name" value="Glutathione-S-Trfase_C-like"/>
</dbReference>
<dbReference type="SFLD" id="SFLDS00019">
    <property type="entry name" value="Glutathione_Transferase_(cytos"/>
    <property type="match status" value="1"/>
</dbReference>
<feature type="domain" description="GST C-terminal" evidence="6">
    <location>
        <begin position="88"/>
        <end position="210"/>
    </location>
</feature>
<gene>
    <name evidence="7" type="ORF">EXIGLDRAFT_665503</name>
</gene>
<keyword evidence="8" id="KW-1185">Reference proteome</keyword>
<dbReference type="GO" id="GO:0043295">
    <property type="term" value="F:glutathione binding"/>
    <property type="evidence" value="ECO:0007669"/>
    <property type="project" value="TreeGrafter"/>
</dbReference>
<dbReference type="InterPro" id="IPR004046">
    <property type="entry name" value="GST_C"/>
</dbReference>
<evidence type="ECO:0000313" key="7">
    <source>
        <dbReference type="EMBL" id="KZW02504.1"/>
    </source>
</evidence>
<dbReference type="PANTHER" id="PTHR43900:SF3">
    <property type="entry name" value="GLUTATHIONE S-TRANSFERASE RHO"/>
    <property type="match status" value="1"/>
</dbReference>
<dbReference type="SUPFAM" id="SSF47616">
    <property type="entry name" value="GST C-terminal domain-like"/>
    <property type="match status" value="1"/>
</dbReference>
<dbReference type="GO" id="GO:0004364">
    <property type="term" value="F:glutathione transferase activity"/>
    <property type="evidence" value="ECO:0007669"/>
    <property type="project" value="UniProtKB-EC"/>
</dbReference>
<name>A0A165PQ10_EXIGL</name>
<dbReference type="SFLD" id="SFLDG00358">
    <property type="entry name" value="Main_(cytGST)"/>
    <property type="match status" value="1"/>
</dbReference>
<evidence type="ECO:0000259" key="6">
    <source>
        <dbReference type="PROSITE" id="PS50405"/>
    </source>
</evidence>
<dbReference type="Pfam" id="PF00043">
    <property type="entry name" value="GST_C"/>
    <property type="match status" value="1"/>
</dbReference>
<accession>A0A165PQ10</accession>
<dbReference type="GO" id="GO:0005737">
    <property type="term" value="C:cytoplasm"/>
    <property type="evidence" value="ECO:0007669"/>
    <property type="project" value="TreeGrafter"/>
</dbReference>
<dbReference type="InterPro" id="IPR040079">
    <property type="entry name" value="Glutathione_S-Trfase"/>
</dbReference>
<dbReference type="EMBL" id="KV425888">
    <property type="protein sequence ID" value="KZW02504.1"/>
    <property type="molecule type" value="Genomic_DNA"/>
</dbReference>
<evidence type="ECO:0000256" key="3">
    <source>
        <dbReference type="ARBA" id="ARBA00022679"/>
    </source>
</evidence>
<dbReference type="AlphaFoldDB" id="A0A165PQ10"/>
<dbReference type="SUPFAM" id="SSF52833">
    <property type="entry name" value="Thioredoxin-like"/>
    <property type="match status" value="1"/>
</dbReference>
<dbReference type="InterPro" id="IPR036249">
    <property type="entry name" value="Thioredoxin-like_sf"/>
</dbReference>
<dbReference type="STRING" id="1314781.A0A165PQ10"/>
<dbReference type="GO" id="GO:0006749">
    <property type="term" value="P:glutathione metabolic process"/>
    <property type="evidence" value="ECO:0007669"/>
    <property type="project" value="TreeGrafter"/>
</dbReference>
<comment type="similarity">
    <text evidence="1">Belongs to the GST superfamily. Phi family.</text>
</comment>
<feature type="domain" description="GST N-terminal" evidence="5">
    <location>
        <begin position="1"/>
        <end position="80"/>
    </location>
</feature>
<reference evidence="7 8" key="1">
    <citation type="journal article" date="2016" name="Mol. Biol. Evol.">
        <title>Comparative Genomics of Early-Diverging Mushroom-Forming Fungi Provides Insights into the Origins of Lignocellulose Decay Capabilities.</title>
        <authorList>
            <person name="Nagy L.G."/>
            <person name="Riley R."/>
            <person name="Tritt A."/>
            <person name="Adam C."/>
            <person name="Daum C."/>
            <person name="Floudas D."/>
            <person name="Sun H."/>
            <person name="Yadav J.S."/>
            <person name="Pangilinan J."/>
            <person name="Larsson K.H."/>
            <person name="Matsuura K."/>
            <person name="Barry K."/>
            <person name="Labutti K."/>
            <person name="Kuo R."/>
            <person name="Ohm R.A."/>
            <person name="Bhattacharya S.S."/>
            <person name="Shirouzu T."/>
            <person name="Yoshinaga Y."/>
            <person name="Martin F.M."/>
            <person name="Grigoriev I.V."/>
            <person name="Hibbett D.S."/>
        </authorList>
    </citation>
    <scope>NUCLEOTIDE SEQUENCE [LARGE SCALE GENOMIC DNA]</scope>
    <source>
        <strain evidence="7 8">HHB12029</strain>
    </source>
</reference>
<evidence type="ECO:0000256" key="4">
    <source>
        <dbReference type="ARBA" id="ARBA00047960"/>
    </source>
</evidence>
<dbReference type="Gene3D" id="3.40.30.10">
    <property type="entry name" value="Glutaredoxin"/>
    <property type="match status" value="1"/>
</dbReference>
<protein>
    <recommendedName>
        <fullName evidence="2">glutathione transferase</fullName>
        <ecNumber evidence="2">2.5.1.18</ecNumber>
    </recommendedName>
</protein>
<proteinExistence type="inferred from homology"/>
<evidence type="ECO:0000256" key="2">
    <source>
        <dbReference type="ARBA" id="ARBA00012452"/>
    </source>
</evidence>
<dbReference type="FunFam" id="1.20.1050.10:FF:000004">
    <property type="entry name" value="Glutathione S-transferase F2"/>
    <property type="match status" value="1"/>
</dbReference>
<dbReference type="GO" id="GO:0009636">
    <property type="term" value="P:response to toxic substance"/>
    <property type="evidence" value="ECO:0007669"/>
    <property type="project" value="UniProtKB-ARBA"/>
</dbReference>
<dbReference type="InParanoid" id="A0A165PQ10"/>
<comment type="catalytic activity">
    <reaction evidence="4">
        <text>RX + glutathione = an S-substituted glutathione + a halide anion + H(+)</text>
        <dbReference type="Rhea" id="RHEA:16437"/>
        <dbReference type="ChEBI" id="CHEBI:15378"/>
        <dbReference type="ChEBI" id="CHEBI:16042"/>
        <dbReference type="ChEBI" id="CHEBI:17792"/>
        <dbReference type="ChEBI" id="CHEBI:57925"/>
        <dbReference type="ChEBI" id="CHEBI:90779"/>
        <dbReference type="EC" id="2.5.1.18"/>
    </reaction>
</comment>